<protein>
    <recommendedName>
        <fullName evidence="2">High-affinity zinc uptake system protein ZnuA</fullName>
    </recommendedName>
</protein>
<reference evidence="9" key="1">
    <citation type="submission" date="2018-07" db="EMBL/GenBank/DDBJ databases">
        <title>Genome sequencing of Paracoccus sp. SC2-6.</title>
        <authorList>
            <person name="Heo J."/>
            <person name="Kim S.-J."/>
            <person name="Kwon S.-W."/>
        </authorList>
    </citation>
    <scope>NUCLEOTIDE SEQUENCE [LARGE SCALE GENOMIC DNA]</scope>
    <source>
        <strain evidence="9">SC2-6</strain>
    </source>
</reference>
<sequence length="405" mass="42913">MLPQPFPIRSRARRAAPLWLCGAALGALSLPASAAVPRVVADITPVQSLVARVMQGLGEPGLILPPGASPHDHAMRPSEAQALDGADLVFWVGPALEPWMEKPLTSLAGDARIVPLLDSPGTEVLPVRQGASFEKHEHGDGHAEHGDEAHDHAADGEEAHDDAEEPHDHAAHSSEEQDRGARAEGARDPVEHAHELHDHAADAGGADANAHADAEEVEGHDHADETAHDHDHGHDGRDPHAWLDPDNARVWLDVIAGTLSEMDPHNAAAYAANAAAGKAELATLDGQLKAELAPLASMPFIVFHDAYQYFEAHFGLNAAGSISLADGAAPGPARLKEVQDKARSLHVSCAFREPQFDPKLIETVFEGQDVNIEVLDPLGATLTPGPQLYPDLLRQMAAAFTACHG</sequence>
<dbReference type="PANTHER" id="PTHR42953">
    <property type="entry name" value="HIGH-AFFINITY ZINC UPTAKE SYSTEM PROTEIN ZNUA-RELATED"/>
    <property type="match status" value="1"/>
</dbReference>
<evidence type="ECO:0000256" key="7">
    <source>
        <dbReference type="SAM" id="SignalP"/>
    </source>
</evidence>
<feature type="compositionally biased region" description="Basic and acidic residues" evidence="6">
    <location>
        <begin position="210"/>
        <end position="244"/>
    </location>
</feature>
<dbReference type="InterPro" id="IPR050492">
    <property type="entry name" value="Bact_metal-bind_prot9"/>
</dbReference>
<dbReference type="GO" id="GO:0006829">
    <property type="term" value="P:zinc ion transport"/>
    <property type="evidence" value="ECO:0007669"/>
    <property type="project" value="UniProtKB-KW"/>
</dbReference>
<organism evidence="8 9">
    <name type="scientific">Paracoccus suum</name>
    <dbReference type="NCBI Taxonomy" id="2259340"/>
    <lineage>
        <taxon>Bacteria</taxon>
        <taxon>Pseudomonadati</taxon>
        <taxon>Pseudomonadota</taxon>
        <taxon>Alphaproteobacteria</taxon>
        <taxon>Rhodobacterales</taxon>
        <taxon>Paracoccaceae</taxon>
        <taxon>Paracoccus</taxon>
    </lineage>
</organism>
<dbReference type="OrthoDB" id="7346865at2"/>
<keyword evidence="3" id="KW-0813">Transport</keyword>
<accession>A0A344PJX7</accession>
<dbReference type="Pfam" id="PF01297">
    <property type="entry name" value="ZnuA"/>
    <property type="match status" value="1"/>
</dbReference>
<keyword evidence="4 7" id="KW-0732">Signal</keyword>
<name>A0A344PJX7_9RHOB</name>
<feature type="compositionally biased region" description="Basic and acidic residues" evidence="6">
    <location>
        <begin position="133"/>
        <end position="157"/>
    </location>
</feature>
<dbReference type="InterPro" id="IPR006127">
    <property type="entry name" value="ZnuA-like"/>
</dbReference>
<comment type="similarity">
    <text evidence="1">Belongs to the bacterial solute-binding protein 9 family.</text>
</comment>
<feature type="chain" id="PRO_5017046356" description="High-affinity zinc uptake system protein ZnuA" evidence="7">
    <location>
        <begin position="35"/>
        <end position="405"/>
    </location>
</feature>
<evidence type="ECO:0000256" key="5">
    <source>
        <dbReference type="ARBA" id="ARBA00022906"/>
    </source>
</evidence>
<dbReference type="AlphaFoldDB" id="A0A344PJX7"/>
<keyword evidence="5" id="KW-0406">Ion transport</keyword>
<keyword evidence="5" id="KW-0864">Zinc transport</keyword>
<evidence type="ECO:0000313" key="8">
    <source>
        <dbReference type="EMBL" id="AXC49682.1"/>
    </source>
</evidence>
<keyword evidence="9" id="KW-1185">Reference proteome</keyword>
<dbReference type="Proteomes" id="UP000252023">
    <property type="component" value="Chromosome"/>
</dbReference>
<evidence type="ECO:0000256" key="6">
    <source>
        <dbReference type="SAM" id="MobiDB-lite"/>
    </source>
</evidence>
<feature type="region of interest" description="Disordered" evidence="6">
    <location>
        <begin position="133"/>
        <end position="187"/>
    </location>
</feature>
<dbReference type="GO" id="GO:0046872">
    <property type="term" value="F:metal ion binding"/>
    <property type="evidence" value="ECO:0007669"/>
    <property type="project" value="InterPro"/>
</dbReference>
<feature type="signal peptide" evidence="7">
    <location>
        <begin position="1"/>
        <end position="34"/>
    </location>
</feature>
<keyword evidence="5" id="KW-0862">Zinc</keyword>
<dbReference type="SUPFAM" id="SSF53807">
    <property type="entry name" value="Helical backbone' metal receptor"/>
    <property type="match status" value="1"/>
</dbReference>
<feature type="region of interest" description="Disordered" evidence="6">
    <location>
        <begin position="207"/>
        <end position="244"/>
    </location>
</feature>
<dbReference type="EMBL" id="CP030918">
    <property type="protein sequence ID" value="AXC49682.1"/>
    <property type="molecule type" value="Genomic_DNA"/>
</dbReference>
<dbReference type="Gene3D" id="3.40.50.1980">
    <property type="entry name" value="Nitrogenase molybdenum iron protein domain"/>
    <property type="match status" value="2"/>
</dbReference>
<dbReference type="RefSeq" id="WP_114075997.1">
    <property type="nucleotide sequence ID" value="NZ_CP030918.1"/>
</dbReference>
<gene>
    <name evidence="8" type="ORF">DRW48_08270</name>
</gene>
<evidence type="ECO:0000256" key="4">
    <source>
        <dbReference type="ARBA" id="ARBA00022729"/>
    </source>
</evidence>
<evidence type="ECO:0000256" key="1">
    <source>
        <dbReference type="ARBA" id="ARBA00011028"/>
    </source>
</evidence>
<evidence type="ECO:0000256" key="2">
    <source>
        <dbReference type="ARBA" id="ARBA00015915"/>
    </source>
</evidence>
<feature type="compositionally biased region" description="Basic and acidic residues" evidence="6">
    <location>
        <begin position="166"/>
        <end position="187"/>
    </location>
</feature>
<evidence type="ECO:0000256" key="3">
    <source>
        <dbReference type="ARBA" id="ARBA00022448"/>
    </source>
</evidence>
<evidence type="ECO:0000313" key="9">
    <source>
        <dbReference type="Proteomes" id="UP000252023"/>
    </source>
</evidence>
<dbReference type="PANTHER" id="PTHR42953:SF3">
    <property type="entry name" value="HIGH-AFFINITY ZINC UPTAKE SYSTEM PROTEIN ZNUA"/>
    <property type="match status" value="1"/>
</dbReference>
<proteinExistence type="inferred from homology"/>
<dbReference type="KEGG" id="pars:DRW48_08270"/>